<dbReference type="RefSeq" id="WP_193864194.1">
    <property type="nucleotide sequence ID" value="NZ_JADDUM010000285.1"/>
</dbReference>
<evidence type="ECO:0000313" key="2">
    <source>
        <dbReference type="Proteomes" id="UP000613075"/>
    </source>
</evidence>
<organism evidence="1 2">
    <name type="scientific">Pseudomonas cyclaminis</name>
    <dbReference type="NCBI Taxonomy" id="2781239"/>
    <lineage>
        <taxon>Bacteria</taxon>
        <taxon>Pseudomonadati</taxon>
        <taxon>Pseudomonadota</taxon>
        <taxon>Gammaproteobacteria</taxon>
        <taxon>Pseudomonadales</taxon>
        <taxon>Pseudomonadaceae</taxon>
        <taxon>Pseudomonas</taxon>
    </lineage>
</organism>
<evidence type="ECO:0000313" key="1">
    <source>
        <dbReference type="EMBL" id="MBE8594504.1"/>
    </source>
</evidence>
<dbReference type="EMBL" id="JADDUM010000285">
    <property type="protein sequence ID" value="MBE8594504.1"/>
    <property type="molecule type" value="Genomic_DNA"/>
</dbReference>
<sequence>MRKKPSLPILRGLLFTYCTENTKNLEREEIIASKNINNENELSELFHILTKPEFLSYREDEQQWFIETIEHYLSTDENFESVFHLFDTYFEDEIIDKRRFMKVLLDCLKLYRLELNNAKT</sequence>
<protein>
    <recommendedName>
        <fullName evidence="3">CdiI immunity protein domain-containing protein</fullName>
    </recommendedName>
</protein>
<accession>A0ABR9T0Z4</accession>
<reference evidence="1 2" key="1">
    <citation type="submission" date="2020-10" db="EMBL/GenBank/DDBJ databases">
        <title>The draft genomes of Cyclamen pathogen Pseudomonas sp.</title>
        <authorList>
            <person name="Fujikawa T."/>
            <person name="Sawada H."/>
        </authorList>
    </citation>
    <scope>NUCLEOTIDE SEQUENCE [LARGE SCALE GENOMIC DNA]</scope>
    <source>
        <strain evidence="1 2">MAFF 301449</strain>
    </source>
</reference>
<keyword evidence="2" id="KW-1185">Reference proteome</keyword>
<comment type="caution">
    <text evidence="1">The sequence shown here is derived from an EMBL/GenBank/DDBJ whole genome shotgun (WGS) entry which is preliminary data.</text>
</comment>
<name>A0ABR9T0Z4_9PSED</name>
<gene>
    <name evidence="1" type="ORF">IQK56_28390</name>
</gene>
<dbReference type="Proteomes" id="UP000613075">
    <property type="component" value="Unassembled WGS sequence"/>
</dbReference>
<proteinExistence type="predicted"/>
<evidence type="ECO:0008006" key="3">
    <source>
        <dbReference type="Google" id="ProtNLM"/>
    </source>
</evidence>